<evidence type="ECO:0000256" key="1">
    <source>
        <dbReference type="ARBA" id="ARBA00007689"/>
    </source>
</evidence>
<dbReference type="PANTHER" id="PTHR33606">
    <property type="entry name" value="PROTEIN YCII"/>
    <property type="match status" value="1"/>
</dbReference>
<proteinExistence type="inferred from homology"/>
<dbReference type="Pfam" id="PF03795">
    <property type="entry name" value="YCII"/>
    <property type="match status" value="1"/>
</dbReference>
<name>A0A8J3GIS8_9HYPH</name>
<dbReference type="NCBIfam" id="NF009502">
    <property type="entry name" value="PRK12863.1-1"/>
    <property type="match status" value="1"/>
</dbReference>
<keyword evidence="4" id="KW-1185">Reference proteome</keyword>
<dbReference type="AlphaFoldDB" id="A0A8J3GIS8"/>
<protein>
    <recommendedName>
        <fullName evidence="2">YCII-related domain-containing protein</fullName>
    </recommendedName>
</protein>
<dbReference type="RefSeq" id="WP_189490174.1">
    <property type="nucleotide sequence ID" value="NZ_BMZO01000007.1"/>
</dbReference>
<evidence type="ECO:0000313" key="4">
    <source>
        <dbReference type="Proteomes" id="UP000641137"/>
    </source>
</evidence>
<gene>
    <name evidence="3" type="ORF">GCM10010136_22650</name>
</gene>
<organism evidence="3 4">
    <name type="scientific">Limoniibacter endophyticus</name>
    <dbReference type="NCBI Taxonomy" id="1565040"/>
    <lineage>
        <taxon>Bacteria</taxon>
        <taxon>Pseudomonadati</taxon>
        <taxon>Pseudomonadota</taxon>
        <taxon>Alphaproteobacteria</taxon>
        <taxon>Hyphomicrobiales</taxon>
        <taxon>Bartonellaceae</taxon>
        <taxon>Limoniibacter</taxon>
    </lineage>
</organism>
<dbReference type="Gene3D" id="3.30.70.1060">
    <property type="entry name" value="Dimeric alpha+beta barrel"/>
    <property type="match status" value="1"/>
</dbReference>
<dbReference type="InterPro" id="IPR005545">
    <property type="entry name" value="YCII"/>
</dbReference>
<evidence type="ECO:0000313" key="3">
    <source>
        <dbReference type="EMBL" id="GHC73966.1"/>
    </source>
</evidence>
<comment type="caution">
    <text evidence="3">The sequence shown here is derived from an EMBL/GenBank/DDBJ whole genome shotgun (WGS) entry which is preliminary data.</text>
</comment>
<dbReference type="Proteomes" id="UP000641137">
    <property type="component" value="Unassembled WGS sequence"/>
</dbReference>
<reference evidence="3" key="2">
    <citation type="submission" date="2020-09" db="EMBL/GenBank/DDBJ databases">
        <authorList>
            <person name="Sun Q."/>
            <person name="Kim S."/>
        </authorList>
    </citation>
    <scope>NUCLEOTIDE SEQUENCE</scope>
    <source>
        <strain evidence="3">KCTC 42097</strain>
    </source>
</reference>
<reference evidence="3" key="1">
    <citation type="journal article" date="2014" name="Int. J. Syst. Evol. Microbiol.">
        <title>Complete genome sequence of Corynebacterium casei LMG S-19264T (=DSM 44701T), isolated from a smear-ripened cheese.</title>
        <authorList>
            <consortium name="US DOE Joint Genome Institute (JGI-PGF)"/>
            <person name="Walter F."/>
            <person name="Albersmeier A."/>
            <person name="Kalinowski J."/>
            <person name="Ruckert C."/>
        </authorList>
    </citation>
    <scope>NUCLEOTIDE SEQUENCE</scope>
    <source>
        <strain evidence="3">KCTC 42097</strain>
    </source>
</reference>
<evidence type="ECO:0000259" key="2">
    <source>
        <dbReference type="Pfam" id="PF03795"/>
    </source>
</evidence>
<dbReference type="InterPro" id="IPR011008">
    <property type="entry name" value="Dimeric_a/b-barrel"/>
</dbReference>
<dbReference type="NCBIfam" id="NF009507">
    <property type="entry name" value="PRK12865.1"/>
    <property type="match status" value="1"/>
</dbReference>
<dbReference type="EMBL" id="BMZO01000007">
    <property type="protein sequence ID" value="GHC73966.1"/>
    <property type="molecule type" value="Genomic_DNA"/>
</dbReference>
<comment type="similarity">
    <text evidence="1">Belongs to the YciI family.</text>
</comment>
<dbReference type="InterPro" id="IPR051807">
    <property type="entry name" value="Sec-metab_biosynth-assoc"/>
</dbReference>
<dbReference type="SUPFAM" id="SSF54909">
    <property type="entry name" value="Dimeric alpha+beta barrel"/>
    <property type="match status" value="1"/>
</dbReference>
<feature type="domain" description="YCII-related" evidence="2">
    <location>
        <begin position="1"/>
        <end position="89"/>
    </location>
</feature>
<sequence>MLFALLCTDREDALALRLATRDAHIAYLNELNDRGTLKFAGPFLDADGKPNGSLVVVEADSSAEAKALAASDPYAKAELFASVEIKPWNWVFNAPVKN</sequence>
<dbReference type="PANTHER" id="PTHR33606:SF3">
    <property type="entry name" value="PROTEIN YCII"/>
    <property type="match status" value="1"/>
</dbReference>
<accession>A0A8J3GIS8</accession>